<keyword evidence="2" id="KW-0175">Coiled coil</keyword>
<gene>
    <name evidence="3" type="ORF">L1F29_05890</name>
</gene>
<protein>
    <submittedName>
        <fullName evidence="3">PspA/IM30 family protein</fullName>
    </submittedName>
</protein>
<evidence type="ECO:0000256" key="2">
    <source>
        <dbReference type="SAM" id="Coils"/>
    </source>
</evidence>
<dbReference type="RefSeq" id="WP_258387417.1">
    <property type="nucleotide sequence ID" value="NZ_CP091430.1"/>
</dbReference>
<accession>A0ABY5SCU7</accession>
<proteinExistence type="inferred from homology"/>
<reference evidence="3" key="1">
    <citation type="submission" date="2022-01" db="EMBL/GenBank/DDBJ databases">
        <title>Paenibacillus spongiae sp. nov., isolated from marine sponge.</title>
        <authorList>
            <person name="Li Z."/>
            <person name="Zhang M."/>
        </authorList>
    </citation>
    <scope>NUCLEOTIDE SEQUENCE</scope>
    <source>
        <strain evidence="3">PHS-Z3</strain>
    </source>
</reference>
<dbReference type="InterPro" id="IPR007157">
    <property type="entry name" value="PspA_VIPP1"/>
</dbReference>
<evidence type="ECO:0000256" key="1">
    <source>
        <dbReference type="ARBA" id="ARBA00043985"/>
    </source>
</evidence>
<feature type="coiled-coil region" evidence="2">
    <location>
        <begin position="101"/>
        <end position="135"/>
    </location>
</feature>
<keyword evidence="4" id="KW-1185">Reference proteome</keyword>
<evidence type="ECO:0000313" key="4">
    <source>
        <dbReference type="Proteomes" id="UP001057877"/>
    </source>
</evidence>
<organism evidence="3 4">
    <name type="scientific">Paenibacillus spongiae</name>
    <dbReference type="NCBI Taxonomy" id="2909671"/>
    <lineage>
        <taxon>Bacteria</taxon>
        <taxon>Bacillati</taxon>
        <taxon>Bacillota</taxon>
        <taxon>Bacilli</taxon>
        <taxon>Bacillales</taxon>
        <taxon>Paenibacillaceae</taxon>
        <taxon>Paenibacillus</taxon>
    </lineage>
</organism>
<dbReference type="Pfam" id="PF04012">
    <property type="entry name" value="PspA_IM30"/>
    <property type="match status" value="1"/>
</dbReference>
<name>A0ABY5SCU7_9BACL</name>
<evidence type="ECO:0000313" key="3">
    <source>
        <dbReference type="EMBL" id="UVI31355.1"/>
    </source>
</evidence>
<sequence>MSIIRRVRDITVATLNERLEKAEDPVKLIDQFLWSTREDIIGAERLYQQYSAHGNNLKSQWLQAEQLKEKREQQAMTALKAGEEHMARIALHEKAASEERSAQYRDLYEQTRQNVVELEEHLRELRSEYQAVYDKREYYAARMESLRLQQRMNARYANNGIGTEANQPAGMFRRLEDRISDMELEAKSLRDIRRSGQEFLAEAGATVQSAIEREMEQLKRKLQQEGWKTP</sequence>
<dbReference type="EMBL" id="CP091430">
    <property type="protein sequence ID" value="UVI31355.1"/>
    <property type="molecule type" value="Genomic_DNA"/>
</dbReference>
<dbReference type="PANTHER" id="PTHR31088">
    <property type="entry name" value="MEMBRANE-ASSOCIATED PROTEIN VIPP1, CHLOROPLASTIC"/>
    <property type="match status" value="1"/>
</dbReference>
<comment type="similarity">
    <text evidence="1">Belongs to the PspA/Vipp/IM30 family.</text>
</comment>
<dbReference type="PANTHER" id="PTHR31088:SF6">
    <property type="entry name" value="PHAGE SHOCK PROTEIN A"/>
    <property type="match status" value="1"/>
</dbReference>
<dbReference type="Proteomes" id="UP001057877">
    <property type="component" value="Chromosome"/>
</dbReference>